<evidence type="ECO:0000313" key="2">
    <source>
        <dbReference type="Proteomes" id="UP000256838"/>
    </source>
</evidence>
<dbReference type="Proteomes" id="UP000256838">
    <property type="component" value="Unassembled WGS sequence"/>
</dbReference>
<dbReference type="OrthoDB" id="9006201at2"/>
<reference evidence="1 2" key="1">
    <citation type="submission" date="2018-08" db="EMBL/GenBank/DDBJ databases">
        <title>Paraburkholderia sp. DHOM06 isolated from forest soil.</title>
        <authorList>
            <person name="Gao Z.-H."/>
            <person name="Qiu L.-H."/>
        </authorList>
    </citation>
    <scope>NUCLEOTIDE SEQUENCE [LARGE SCALE GENOMIC DNA]</scope>
    <source>
        <strain evidence="1 2">DHOM06</strain>
    </source>
</reference>
<comment type="caution">
    <text evidence="1">The sequence shown here is derived from an EMBL/GenBank/DDBJ whole genome shotgun (WGS) entry which is preliminary data.</text>
</comment>
<dbReference type="EMBL" id="QRGA01000001">
    <property type="protein sequence ID" value="RDV00526.1"/>
    <property type="molecule type" value="Genomic_DNA"/>
</dbReference>
<accession>A0A3D8K6K9</accession>
<proteinExistence type="predicted"/>
<gene>
    <name evidence="1" type="ORF">DWV00_01750</name>
</gene>
<name>A0A3D8K6K9_9BURK</name>
<organism evidence="1 2">
    <name type="scientific">Trinickia dinghuensis</name>
    <dbReference type="NCBI Taxonomy" id="2291023"/>
    <lineage>
        <taxon>Bacteria</taxon>
        <taxon>Pseudomonadati</taxon>
        <taxon>Pseudomonadota</taxon>
        <taxon>Betaproteobacteria</taxon>
        <taxon>Burkholderiales</taxon>
        <taxon>Burkholderiaceae</taxon>
        <taxon>Trinickia</taxon>
    </lineage>
</organism>
<keyword evidence="2" id="KW-1185">Reference proteome</keyword>
<evidence type="ECO:0000313" key="1">
    <source>
        <dbReference type="EMBL" id="RDV00526.1"/>
    </source>
</evidence>
<sequence>MESTSGQHAVSSVEAMATLSEYLELALNKGGHLVMVRSRSNGTSTLYVGDVTQSDENLPKCGVIQNDFADAILEATGSGFNELNINGEAYRFMRFFTEVDNQGAVVFAAV</sequence>
<dbReference type="AlphaFoldDB" id="A0A3D8K6K9"/>
<protein>
    <submittedName>
        <fullName evidence="1">Uncharacterized protein</fullName>
    </submittedName>
</protein>